<feature type="domain" description="SH2" evidence="14">
    <location>
        <begin position="3"/>
        <end position="88"/>
    </location>
</feature>
<dbReference type="InterPro" id="IPR017441">
    <property type="entry name" value="Protein_kinase_ATP_BS"/>
</dbReference>
<dbReference type="InterPro" id="IPR008266">
    <property type="entry name" value="Tyr_kinase_AS"/>
</dbReference>
<keyword evidence="4 11" id="KW-0547">Nucleotide-binding</keyword>
<dbReference type="Gene3D" id="3.30.505.10">
    <property type="entry name" value="SH2 domain"/>
    <property type="match status" value="1"/>
</dbReference>
<name>A0AAD4MUL0_9BILA</name>
<keyword evidence="1" id="KW-0728">SH3 domain</keyword>
<dbReference type="AlphaFoldDB" id="A0AAD4MUL0"/>
<dbReference type="InterPro" id="IPR036860">
    <property type="entry name" value="SH2_dom_sf"/>
</dbReference>
<dbReference type="InterPro" id="IPR011009">
    <property type="entry name" value="Kinase-like_dom_sf"/>
</dbReference>
<evidence type="ECO:0000313" key="16">
    <source>
        <dbReference type="Proteomes" id="UP001201812"/>
    </source>
</evidence>
<evidence type="ECO:0000313" key="15">
    <source>
        <dbReference type="EMBL" id="KAI1706423.1"/>
    </source>
</evidence>
<comment type="catalytic activity">
    <reaction evidence="9 12">
        <text>L-tyrosyl-[protein] + ATP = O-phospho-L-tyrosyl-[protein] + ADP + H(+)</text>
        <dbReference type="Rhea" id="RHEA:10596"/>
        <dbReference type="Rhea" id="RHEA-COMP:10136"/>
        <dbReference type="Rhea" id="RHEA-COMP:20101"/>
        <dbReference type="ChEBI" id="CHEBI:15378"/>
        <dbReference type="ChEBI" id="CHEBI:30616"/>
        <dbReference type="ChEBI" id="CHEBI:46858"/>
        <dbReference type="ChEBI" id="CHEBI:61978"/>
        <dbReference type="ChEBI" id="CHEBI:456216"/>
        <dbReference type="EC" id="2.7.10.2"/>
    </reaction>
</comment>
<keyword evidence="7" id="KW-0727">SH2 domain</keyword>
<reference evidence="15" key="1">
    <citation type="submission" date="2022-01" db="EMBL/GenBank/DDBJ databases">
        <title>Genome Sequence Resource for Two Populations of Ditylenchus destructor, the Migratory Endoparasitic Phytonematode.</title>
        <authorList>
            <person name="Zhang H."/>
            <person name="Lin R."/>
            <person name="Xie B."/>
        </authorList>
    </citation>
    <scope>NUCLEOTIDE SEQUENCE</scope>
    <source>
        <strain evidence="15">BazhouSP</strain>
    </source>
</reference>
<dbReference type="GO" id="GO:0004715">
    <property type="term" value="F:non-membrane spanning protein tyrosine kinase activity"/>
    <property type="evidence" value="ECO:0007669"/>
    <property type="project" value="UniProtKB-EC"/>
</dbReference>
<evidence type="ECO:0000256" key="8">
    <source>
        <dbReference type="ARBA" id="ARBA00023137"/>
    </source>
</evidence>
<dbReference type="EMBL" id="JAKKPZ010000048">
    <property type="protein sequence ID" value="KAI1706423.1"/>
    <property type="molecule type" value="Genomic_DNA"/>
</dbReference>
<keyword evidence="8 12" id="KW-0829">Tyrosine-protein kinase</keyword>
<keyword evidence="2" id="KW-0597">Phosphoprotein</keyword>
<dbReference type="SUPFAM" id="SSF55550">
    <property type="entry name" value="SH2 domain"/>
    <property type="match status" value="1"/>
</dbReference>
<keyword evidence="3 12" id="KW-0808">Transferase</keyword>
<feature type="binding site" evidence="11">
    <location>
        <position position="150"/>
    </location>
    <ligand>
        <name>ATP</name>
        <dbReference type="ChEBI" id="CHEBI:30616"/>
    </ligand>
</feature>
<dbReference type="SUPFAM" id="SSF56112">
    <property type="entry name" value="Protein kinase-like (PK-like)"/>
    <property type="match status" value="1"/>
</dbReference>
<dbReference type="InterPro" id="IPR050198">
    <property type="entry name" value="Non-receptor_tyrosine_kinases"/>
</dbReference>
<dbReference type="FunFam" id="3.30.505.10:FF:000044">
    <property type="entry name" value="Tyrosine-protein kinase"/>
    <property type="match status" value="1"/>
</dbReference>
<evidence type="ECO:0000256" key="11">
    <source>
        <dbReference type="PROSITE-ProRule" id="PRU10141"/>
    </source>
</evidence>
<dbReference type="Pfam" id="PF07714">
    <property type="entry name" value="PK_Tyr_Ser-Thr"/>
    <property type="match status" value="1"/>
</dbReference>
<accession>A0AAD4MUL0</accession>
<dbReference type="PROSITE" id="PS00109">
    <property type="entry name" value="PROTEIN_KINASE_TYR"/>
    <property type="match status" value="1"/>
</dbReference>
<dbReference type="PROSITE" id="PS00107">
    <property type="entry name" value="PROTEIN_KINASE_ATP"/>
    <property type="match status" value="1"/>
</dbReference>
<feature type="domain" description="Tyrosine-protein kinase catalytic" evidence="13">
    <location>
        <begin position="121"/>
        <end position="369"/>
    </location>
</feature>
<organism evidence="15 16">
    <name type="scientific">Ditylenchus destructor</name>
    <dbReference type="NCBI Taxonomy" id="166010"/>
    <lineage>
        <taxon>Eukaryota</taxon>
        <taxon>Metazoa</taxon>
        <taxon>Ecdysozoa</taxon>
        <taxon>Nematoda</taxon>
        <taxon>Chromadorea</taxon>
        <taxon>Rhabditida</taxon>
        <taxon>Tylenchina</taxon>
        <taxon>Tylenchomorpha</taxon>
        <taxon>Sphaerularioidea</taxon>
        <taxon>Anguinidae</taxon>
        <taxon>Anguininae</taxon>
        <taxon>Ditylenchus</taxon>
    </lineage>
</organism>
<dbReference type="PRINTS" id="PR00401">
    <property type="entry name" value="SH2DOMAIN"/>
</dbReference>
<evidence type="ECO:0000256" key="3">
    <source>
        <dbReference type="ARBA" id="ARBA00022679"/>
    </source>
</evidence>
<evidence type="ECO:0000256" key="2">
    <source>
        <dbReference type="ARBA" id="ARBA00022553"/>
    </source>
</evidence>
<evidence type="ECO:0000256" key="9">
    <source>
        <dbReference type="ARBA" id="ARBA00051245"/>
    </source>
</evidence>
<dbReference type="InterPro" id="IPR020635">
    <property type="entry name" value="Tyr_kinase_cat_dom"/>
</dbReference>
<evidence type="ECO:0000256" key="4">
    <source>
        <dbReference type="ARBA" id="ARBA00022741"/>
    </source>
</evidence>
<evidence type="ECO:0000256" key="6">
    <source>
        <dbReference type="ARBA" id="ARBA00022840"/>
    </source>
</evidence>
<dbReference type="Gene3D" id="3.30.200.20">
    <property type="entry name" value="Phosphorylase Kinase, domain 1"/>
    <property type="match status" value="1"/>
</dbReference>
<keyword evidence="6 11" id="KW-0067">ATP-binding</keyword>
<dbReference type="FunFam" id="3.30.200.20:FF:000053">
    <property type="entry name" value="Tyrosine-protein kinase"/>
    <property type="match status" value="1"/>
</dbReference>
<dbReference type="PRINTS" id="PR00109">
    <property type="entry name" value="TYRKINASE"/>
</dbReference>
<dbReference type="Pfam" id="PF00017">
    <property type="entry name" value="SH2"/>
    <property type="match status" value="1"/>
</dbReference>
<sequence>MKALWYFGRLRRVEAEKLLLLVVNDHGSFLVRDSESRQNEFSLSVRDGSVIKHYRIRQLDSGGFYIARRIAFSTLPELIEHYSREADGLCVTLAKPAVKIETPQTSTFTHDDQWEIDRRSLRLLRQVGQGQFGEVWEARWNHTMPVAVKKLKPGTANAADFLAEAQIMKRLRHPKLLQLYAVCTREEPFLIVTELMQENLLHFLQGHGRGSTISQLVDVASQIAAGMRYLEEKNFIHRDLAARNILISHPCCVKIADFGLARLIRENEYEARVGARFPIKWTAPEAANYNRFTVKSDVWSFGILLTELVTFGRTPYPGMTNAEVLVKVENGYRMGCPPTCPLMLYEIMLQCWHKEPEKRPTFETLQIAIMVESSSNEAENGGQGLISNAIDNTLLDILKTYYRMSRALSEESRLAEDQMLIKTMCQYMKDPRPKVSLYVCKILLELSKEIQSAARLSKNTELCNHIASACESTEMPPQVIRGLLIVQSRMANVPKEPTHKSNDRRSFFHKAMKQFIFQFENLSEVQKRMIEKSCIGISGVISVCFQHLADNYSKCIVRCRDSLDAKVIANGIMNDVGLDTVQMFAKLDDGSQEIFTYYAEVENVERVDRSEMPQYLEDNVECFDPSQCIVTKEQLDKQHNSSSWFSLSTLKFW</sequence>
<dbReference type="PANTHER" id="PTHR24418">
    <property type="entry name" value="TYROSINE-PROTEIN KINASE"/>
    <property type="match status" value="1"/>
</dbReference>
<dbReference type="EC" id="2.7.10.2" evidence="12"/>
<protein>
    <recommendedName>
        <fullName evidence="12">Tyrosine-protein kinase</fullName>
        <ecNumber evidence="12">2.7.10.2</ecNumber>
    </recommendedName>
</protein>
<evidence type="ECO:0000256" key="10">
    <source>
        <dbReference type="ARBA" id="ARBA00061539"/>
    </source>
</evidence>
<evidence type="ECO:0000259" key="13">
    <source>
        <dbReference type="SMART" id="SM00219"/>
    </source>
</evidence>
<dbReference type="GO" id="GO:0005524">
    <property type="term" value="F:ATP binding"/>
    <property type="evidence" value="ECO:0007669"/>
    <property type="project" value="UniProtKB-UniRule"/>
</dbReference>
<dbReference type="SMART" id="SM00252">
    <property type="entry name" value="SH2"/>
    <property type="match status" value="1"/>
</dbReference>
<dbReference type="InterPro" id="IPR000980">
    <property type="entry name" value="SH2"/>
</dbReference>
<proteinExistence type="inferred from homology"/>
<dbReference type="Gene3D" id="1.10.510.10">
    <property type="entry name" value="Transferase(Phosphotransferase) domain 1"/>
    <property type="match status" value="1"/>
</dbReference>
<dbReference type="SMART" id="SM00219">
    <property type="entry name" value="TyrKc"/>
    <property type="match status" value="1"/>
</dbReference>
<evidence type="ECO:0000256" key="12">
    <source>
        <dbReference type="RuleBase" id="RU362096"/>
    </source>
</evidence>
<evidence type="ECO:0000256" key="5">
    <source>
        <dbReference type="ARBA" id="ARBA00022777"/>
    </source>
</evidence>
<comment type="similarity">
    <text evidence="10">Belongs to the protein kinase superfamily. Tyr protein kinase family. SRC subfamily.</text>
</comment>
<comment type="caution">
    <text evidence="15">The sequence shown here is derived from an EMBL/GenBank/DDBJ whole genome shotgun (WGS) entry which is preliminary data.</text>
</comment>
<keyword evidence="5 12" id="KW-0418">Kinase</keyword>
<dbReference type="GO" id="GO:0048565">
    <property type="term" value="P:digestive tract development"/>
    <property type="evidence" value="ECO:0007669"/>
    <property type="project" value="UniProtKB-ARBA"/>
</dbReference>
<keyword evidence="16" id="KW-1185">Reference proteome</keyword>
<dbReference type="Proteomes" id="UP001201812">
    <property type="component" value="Unassembled WGS sequence"/>
</dbReference>
<dbReference type="InterPro" id="IPR001245">
    <property type="entry name" value="Ser-Thr/Tyr_kinase_cat_dom"/>
</dbReference>
<gene>
    <name evidence="15" type="ORF">DdX_13084</name>
</gene>
<evidence type="ECO:0000259" key="14">
    <source>
        <dbReference type="SMART" id="SM00252"/>
    </source>
</evidence>
<evidence type="ECO:0000256" key="7">
    <source>
        <dbReference type="ARBA" id="ARBA00022999"/>
    </source>
</evidence>
<evidence type="ECO:0000256" key="1">
    <source>
        <dbReference type="ARBA" id="ARBA00022443"/>
    </source>
</evidence>
<dbReference type="FunFam" id="1.10.510.10:FF:000399">
    <property type="entry name" value="Tyrosine-protein kinase"/>
    <property type="match status" value="1"/>
</dbReference>